<dbReference type="GO" id="GO:0045892">
    <property type="term" value="P:negative regulation of DNA-templated transcription"/>
    <property type="evidence" value="ECO:0007669"/>
    <property type="project" value="UniProtKB-UniRule"/>
</dbReference>
<dbReference type="InterPro" id="IPR036388">
    <property type="entry name" value="WH-like_DNA-bd_sf"/>
</dbReference>
<keyword evidence="1 6" id="KW-0678">Repressor</keyword>
<keyword evidence="2 6" id="KW-0805">Transcription regulation</keyword>
<dbReference type="HAMAP" id="MF_00081">
    <property type="entry name" value="HrcA"/>
    <property type="match status" value="1"/>
</dbReference>
<evidence type="ECO:0000259" key="7">
    <source>
        <dbReference type="Pfam" id="PF01628"/>
    </source>
</evidence>
<dbReference type="EMBL" id="SMAE01000002">
    <property type="protein sequence ID" value="TCS91177.1"/>
    <property type="molecule type" value="Genomic_DNA"/>
</dbReference>
<reference evidence="8 9" key="1">
    <citation type="submission" date="2019-03" db="EMBL/GenBank/DDBJ databases">
        <title>Genomic Encyclopedia of Type Strains, Phase IV (KMG-IV): sequencing the most valuable type-strain genomes for metagenomic binning, comparative biology and taxonomic classification.</title>
        <authorList>
            <person name="Goeker M."/>
        </authorList>
    </citation>
    <scope>NUCLEOTIDE SEQUENCE [LARGE SCALE GENOMIC DNA]</scope>
    <source>
        <strain evidence="8 9">DSM 26752</strain>
    </source>
</reference>
<dbReference type="InterPro" id="IPR021153">
    <property type="entry name" value="HrcA_C"/>
</dbReference>
<name>A0A4R3L0T7_9FIRM</name>
<dbReference type="Pfam" id="PF01628">
    <property type="entry name" value="HrcA"/>
    <property type="match status" value="1"/>
</dbReference>
<evidence type="ECO:0000313" key="9">
    <source>
        <dbReference type="Proteomes" id="UP000294567"/>
    </source>
</evidence>
<dbReference type="InterPro" id="IPR036390">
    <property type="entry name" value="WH_DNA-bd_sf"/>
</dbReference>
<dbReference type="PIRSF" id="PIRSF005485">
    <property type="entry name" value="HrcA"/>
    <property type="match status" value="1"/>
</dbReference>
<evidence type="ECO:0000256" key="1">
    <source>
        <dbReference type="ARBA" id="ARBA00022491"/>
    </source>
</evidence>
<dbReference type="SUPFAM" id="SSF46785">
    <property type="entry name" value="Winged helix' DNA-binding domain"/>
    <property type="match status" value="1"/>
</dbReference>
<proteinExistence type="inferred from homology"/>
<evidence type="ECO:0000256" key="3">
    <source>
        <dbReference type="ARBA" id="ARBA00023016"/>
    </source>
</evidence>
<dbReference type="NCBIfam" id="TIGR00331">
    <property type="entry name" value="hrcA"/>
    <property type="match status" value="1"/>
</dbReference>
<dbReference type="OrthoDB" id="9783139at2"/>
<accession>A0A4R3L0T7</accession>
<dbReference type="GO" id="GO:0003677">
    <property type="term" value="F:DNA binding"/>
    <property type="evidence" value="ECO:0007669"/>
    <property type="project" value="InterPro"/>
</dbReference>
<comment type="similarity">
    <text evidence="6">Belongs to the HrcA family.</text>
</comment>
<dbReference type="InterPro" id="IPR029016">
    <property type="entry name" value="GAF-like_dom_sf"/>
</dbReference>
<comment type="function">
    <text evidence="5 6">Negative regulator of class I heat shock genes (grpE-dnaK-dnaJ and groELS operons). Prevents heat-shock induction of these operons.</text>
</comment>
<dbReference type="AlphaFoldDB" id="A0A4R3L0T7"/>
<organism evidence="8 9">
    <name type="scientific">Keratinibaculum paraultunense</name>
    <dbReference type="NCBI Taxonomy" id="1278232"/>
    <lineage>
        <taxon>Bacteria</taxon>
        <taxon>Bacillati</taxon>
        <taxon>Bacillota</taxon>
        <taxon>Tissierellia</taxon>
        <taxon>Tissierellales</taxon>
        <taxon>Tepidimicrobiaceae</taxon>
        <taxon>Keratinibaculum</taxon>
    </lineage>
</organism>
<dbReference type="PANTHER" id="PTHR34824:SF1">
    <property type="entry name" value="HEAT-INDUCIBLE TRANSCRIPTION REPRESSOR HRCA"/>
    <property type="match status" value="1"/>
</dbReference>
<dbReference type="Gene3D" id="3.30.450.40">
    <property type="match status" value="1"/>
</dbReference>
<evidence type="ECO:0000256" key="4">
    <source>
        <dbReference type="ARBA" id="ARBA00023163"/>
    </source>
</evidence>
<evidence type="ECO:0000256" key="2">
    <source>
        <dbReference type="ARBA" id="ARBA00023015"/>
    </source>
</evidence>
<keyword evidence="3 6" id="KW-0346">Stress response</keyword>
<evidence type="ECO:0000313" key="8">
    <source>
        <dbReference type="EMBL" id="TCS91177.1"/>
    </source>
</evidence>
<dbReference type="Proteomes" id="UP000294567">
    <property type="component" value="Unassembled WGS sequence"/>
</dbReference>
<feature type="domain" description="Heat-inducible transcription repressor HrcA C-terminal" evidence="7">
    <location>
        <begin position="106"/>
        <end position="333"/>
    </location>
</feature>
<dbReference type="RefSeq" id="WP_132025825.1">
    <property type="nucleotide sequence ID" value="NZ_CP068564.1"/>
</dbReference>
<dbReference type="Gene3D" id="3.30.390.60">
    <property type="entry name" value="Heat-inducible transcription repressor hrca homolog, domain 3"/>
    <property type="match status" value="1"/>
</dbReference>
<dbReference type="PANTHER" id="PTHR34824">
    <property type="entry name" value="HEAT-INDUCIBLE TRANSCRIPTION REPRESSOR HRCA"/>
    <property type="match status" value="1"/>
</dbReference>
<dbReference type="FunFam" id="1.10.10.10:FF:000049">
    <property type="entry name" value="Heat-inducible transcription repressor HrcA"/>
    <property type="match status" value="1"/>
</dbReference>
<dbReference type="InterPro" id="IPR023120">
    <property type="entry name" value="WHTH_transcript_rep_HrcA_IDD"/>
</dbReference>
<gene>
    <name evidence="6" type="primary">hrcA</name>
    <name evidence="8" type="ORF">EDD65_102106</name>
</gene>
<sequence length="353" mass="39825">MLDDRKIKVLHAIINSYIASAEPIGSRTISKKYNFGVSSATIRNEMSDLEDLGYLSKPHTSAGRVPSDKAYRLYVNQLLKTEKLTIDTKKKEQIKKALISEADEIDELIQNSAKILSAITNYTALITNYTALALSPQLKKSKLKHIQLIPIDDSEALLVLVNDSGIVKNTIFKLDRKINDDQLTIISNFLNNKLKGLTIEDIGKEIDNNVFKEMYEYKEIIDNIIHIINKTLNDTDNVEVYADGVNKIFDFPEYKDLDKAKSFISFIEDKELLADILLNSTNEDEIEITIGNENIYDPIKECSLITTTYKLGGVTIGKIGVIGPTRMNYPMVINTLKLFSVNLTEVLELLLKK</sequence>
<keyword evidence="4 6" id="KW-0804">Transcription</keyword>
<protein>
    <recommendedName>
        <fullName evidence="6">Heat-inducible transcription repressor HrcA</fullName>
    </recommendedName>
</protein>
<keyword evidence="9" id="KW-1185">Reference proteome</keyword>
<dbReference type="Gene3D" id="1.10.10.10">
    <property type="entry name" value="Winged helix-like DNA-binding domain superfamily/Winged helix DNA-binding domain"/>
    <property type="match status" value="1"/>
</dbReference>
<evidence type="ECO:0000256" key="6">
    <source>
        <dbReference type="HAMAP-Rule" id="MF_00081"/>
    </source>
</evidence>
<dbReference type="InterPro" id="IPR002571">
    <property type="entry name" value="HrcA"/>
</dbReference>
<evidence type="ECO:0000256" key="5">
    <source>
        <dbReference type="ARBA" id="ARBA00055319"/>
    </source>
</evidence>
<dbReference type="SUPFAM" id="SSF55781">
    <property type="entry name" value="GAF domain-like"/>
    <property type="match status" value="1"/>
</dbReference>
<comment type="caution">
    <text evidence="8">The sequence shown here is derived from an EMBL/GenBank/DDBJ whole genome shotgun (WGS) entry which is preliminary data.</text>
</comment>